<evidence type="ECO:0000256" key="7">
    <source>
        <dbReference type="ARBA" id="ARBA00004285"/>
    </source>
</evidence>
<evidence type="ECO:0000256" key="25">
    <source>
        <dbReference type="ARBA" id="ARBA00023180"/>
    </source>
</evidence>
<sequence length="531" mass="60172">MRNCCCSKNWAYVFSVLGAVLIILGGVLVVVINNFIDTTVEKDTTLVEGSTSFETWVEAPTPVYMQYYVWNLTNREEFLNGSKPAFEEVGPYTYREIRRKTNISFNDEDGTVRFYVYKAYIFDREQSVGWDNDTFSTVDLLTITFGHLMTYDDMGKYLHKLIHGGSQADFIIDVSVKGFLFGFEQPYFKFLSGLLPIELPEKYGIFYGSNDTVQEEWVVYTGQTDLSLVNQIKTWKNLTSLEYWSNEYANMLNGTDGQAFRPYLDTTDALYVYVPDICRSGVIEYMGPNELRGIPTAKYSAPAFQYASAEEYPDNIGFCTPDESGCTPNGLLNATECKTAPIFYSSPHFLYGSSNLLDSVIGMNPIQQQHMVDFDIETLTGVAMQVSNRLQINIRVNPLRQIREARNVHSVYFPYFWLNESSALDEATADFFKSDVQNLLLIADCVKAAVFSVGAGMFVGAVIIFMVRCSRVKKRRKLTDRDVITVQEEPKTDNGVINTTYDHTYQELIRRESEGPSTSGDNATAKSDENH</sequence>
<keyword evidence="12" id="KW-0813">Transport</keyword>
<keyword evidence="15 33" id="KW-0812">Transmembrane</keyword>
<evidence type="ECO:0000256" key="30">
    <source>
        <dbReference type="ARBA" id="ARBA00032188"/>
    </source>
</evidence>
<evidence type="ECO:0000256" key="33">
    <source>
        <dbReference type="SAM" id="Phobius"/>
    </source>
</evidence>
<dbReference type="GO" id="GO:0006869">
    <property type="term" value="P:lipid transport"/>
    <property type="evidence" value="ECO:0007669"/>
    <property type="project" value="UniProtKB-KW"/>
</dbReference>
<evidence type="ECO:0000256" key="18">
    <source>
        <dbReference type="ARBA" id="ARBA00022989"/>
    </source>
</evidence>
<organism evidence="34 35">
    <name type="scientific">Acanthaster planci</name>
    <name type="common">Crown-of-thorns starfish</name>
    <dbReference type="NCBI Taxonomy" id="133434"/>
    <lineage>
        <taxon>Eukaryota</taxon>
        <taxon>Metazoa</taxon>
        <taxon>Echinodermata</taxon>
        <taxon>Eleutherozoa</taxon>
        <taxon>Asterozoa</taxon>
        <taxon>Asteroidea</taxon>
        <taxon>Valvatacea</taxon>
        <taxon>Valvatida</taxon>
        <taxon>Acanthasteridae</taxon>
        <taxon>Acanthaster</taxon>
    </lineage>
</organism>
<feature type="transmembrane region" description="Helical" evidence="33">
    <location>
        <begin position="448"/>
        <end position="467"/>
    </location>
</feature>
<dbReference type="Pfam" id="PF01130">
    <property type="entry name" value="CD36"/>
    <property type="match status" value="1"/>
</dbReference>
<keyword evidence="26" id="KW-0449">Lipoprotein</keyword>
<evidence type="ECO:0000256" key="8">
    <source>
        <dbReference type="ARBA" id="ARBA00004555"/>
    </source>
</evidence>
<evidence type="ECO:0000256" key="13">
    <source>
        <dbReference type="ARBA" id="ARBA00022475"/>
    </source>
</evidence>
<dbReference type="Proteomes" id="UP000694845">
    <property type="component" value="Unplaced"/>
</dbReference>
<dbReference type="OrthoDB" id="18585at2759"/>
<evidence type="ECO:0000256" key="22">
    <source>
        <dbReference type="ARBA" id="ARBA00023139"/>
    </source>
</evidence>
<comment type="catalytic activity">
    <reaction evidence="5">
        <text>butanoate(out) = butanoate(in)</text>
        <dbReference type="Rhea" id="RHEA:45248"/>
        <dbReference type="ChEBI" id="CHEBI:17968"/>
    </reaction>
    <physiologicalReaction direction="left-to-right" evidence="5">
        <dbReference type="Rhea" id="RHEA:45249"/>
    </physiologicalReaction>
</comment>
<evidence type="ECO:0000256" key="5">
    <source>
        <dbReference type="ARBA" id="ARBA00001892"/>
    </source>
</evidence>
<comment type="catalytic activity">
    <reaction evidence="2">
        <text>(9Z)-octadecenoate(out) = (9Z)-octadecenoate(in)</text>
        <dbReference type="Rhea" id="RHEA:33655"/>
        <dbReference type="ChEBI" id="CHEBI:30823"/>
    </reaction>
    <physiologicalReaction direction="left-to-right" evidence="2">
        <dbReference type="Rhea" id="RHEA:33656"/>
    </physiologicalReaction>
</comment>
<evidence type="ECO:0000256" key="32">
    <source>
        <dbReference type="SAM" id="MobiDB-lite"/>
    </source>
</evidence>
<keyword evidence="24" id="KW-0675">Receptor</keyword>
<evidence type="ECO:0000256" key="10">
    <source>
        <dbReference type="ARBA" id="ARBA00010532"/>
    </source>
</evidence>
<evidence type="ECO:0000256" key="27">
    <source>
        <dbReference type="ARBA" id="ARBA00023949"/>
    </source>
</evidence>
<keyword evidence="20" id="KW-0445">Lipid transport</keyword>
<dbReference type="GO" id="GO:0016324">
    <property type="term" value="C:apical plasma membrane"/>
    <property type="evidence" value="ECO:0007669"/>
    <property type="project" value="UniProtKB-SubCell"/>
</dbReference>
<gene>
    <name evidence="35" type="primary">LOC110973215</name>
</gene>
<dbReference type="OMA" id="WGYEDAY"/>
<evidence type="ECO:0000256" key="28">
    <source>
        <dbReference type="ARBA" id="ARBA00029966"/>
    </source>
</evidence>
<evidence type="ECO:0000256" key="14">
    <source>
        <dbReference type="ARBA" id="ARBA00022499"/>
    </source>
</evidence>
<evidence type="ECO:0000256" key="4">
    <source>
        <dbReference type="ARBA" id="ARBA00000996"/>
    </source>
</evidence>
<proteinExistence type="inferred from homology"/>
<keyword evidence="25" id="KW-0325">Glycoprotein</keyword>
<evidence type="ECO:0000313" key="35">
    <source>
        <dbReference type="RefSeq" id="XP_022079558.1"/>
    </source>
</evidence>
<evidence type="ECO:0000256" key="20">
    <source>
        <dbReference type="ARBA" id="ARBA00023055"/>
    </source>
</evidence>
<comment type="catalytic activity">
    <reaction evidence="27">
        <text>tetracosanoate(out) = tetracosanoate(in)</text>
        <dbReference type="Rhea" id="RHEA:45260"/>
        <dbReference type="ChEBI" id="CHEBI:31014"/>
    </reaction>
    <physiologicalReaction direction="left-to-right" evidence="27">
        <dbReference type="Rhea" id="RHEA:45261"/>
    </physiologicalReaction>
</comment>
<comment type="subcellular location">
    <subcellularLocation>
        <location evidence="6">Apical cell membrane</location>
    </subcellularLocation>
    <subcellularLocation>
        <location evidence="9">Cell membrane</location>
        <topology evidence="9">Multi-pass membrane protein</topology>
    </subcellularLocation>
    <subcellularLocation>
        <location evidence="8">Golgi apparatus</location>
    </subcellularLocation>
    <subcellularLocation>
        <location evidence="7">Membrane raft</location>
    </subcellularLocation>
</comment>
<keyword evidence="18 33" id="KW-1133">Transmembrane helix</keyword>
<evidence type="ECO:0000256" key="19">
    <source>
        <dbReference type="ARBA" id="ARBA00023034"/>
    </source>
</evidence>
<evidence type="ECO:0000256" key="9">
    <source>
        <dbReference type="ARBA" id="ARBA00004651"/>
    </source>
</evidence>
<name>A0A8B7XFM2_ACAPL</name>
<evidence type="ECO:0000256" key="15">
    <source>
        <dbReference type="ARBA" id="ARBA00022692"/>
    </source>
</evidence>
<evidence type="ECO:0000256" key="3">
    <source>
        <dbReference type="ARBA" id="ARBA00000934"/>
    </source>
</evidence>
<accession>A0A8B7XFM2</accession>
<evidence type="ECO:0000256" key="21">
    <source>
        <dbReference type="ARBA" id="ARBA00023136"/>
    </source>
</evidence>
<dbReference type="GO" id="GO:0005044">
    <property type="term" value="F:scavenger receptor activity"/>
    <property type="evidence" value="ECO:0007669"/>
    <property type="project" value="TreeGrafter"/>
</dbReference>
<comment type="catalytic activity">
    <reaction evidence="4">
        <text>tetradecanoate(out) = tetradecanoate(in)</text>
        <dbReference type="Rhea" id="RHEA:45252"/>
        <dbReference type="ChEBI" id="CHEBI:30807"/>
    </reaction>
    <physiologicalReaction direction="left-to-right" evidence="4">
        <dbReference type="Rhea" id="RHEA:45253"/>
    </physiologicalReaction>
</comment>
<dbReference type="KEGG" id="aplc:110973215"/>
<evidence type="ECO:0000256" key="26">
    <source>
        <dbReference type="ARBA" id="ARBA00023288"/>
    </source>
</evidence>
<dbReference type="InterPro" id="IPR005428">
    <property type="entry name" value="CD36/SCARB1/SNMP1"/>
</dbReference>
<keyword evidence="19" id="KW-0333">Golgi apparatus</keyword>
<evidence type="ECO:0000256" key="6">
    <source>
        <dbReference type="ARBA" id="ARBA00004221"/>
    </source>
</evidence>
<comment type="similarity">
    <text evidence="10">Belongs to the CD36 family.</text>
</comment>
<evidence type="ECO:0000256" key="11">
    <source>
        <dbReference type="ARBA" id="ARBA00020772"/>
    </source>
</evidence>
<keyword evidence="23" id="KW-1015">Disulfide bond</keyword>
<evidence type="ECO:0000313" key="34">
    <source>
        <dbReference type="Proteomes" id="UP000694845"/>
    </source>
</evidence>
<dbReference type="PANTHER" id="PTHR11923:SF12">
    <property type="entry name" value="PLATELET GLYCOPROTEIN 4"/>
    <property type="match status" value="1"/>
</dbReference>
<keyword evidence="21 33" id="KW-0472">Membrane</keyword>
<dbReference type="RefSeq" id="XP_022079558.1">
    <property type="nucleotide sequence ID" value="XM_022223866.1"/>
</dbReference>
<protein>
    <recommendedName>
        <fullName evidence="11">Platelet glycoprotein 4</fullName>
    </recommendedName>
    <alternativeName>
        <fullName evidence="31">Glycoprotein IIIb</fullName>
    </alternativeName>
    <alternativeName>
        <fullName evidence="29">PAS IV</fullName>
    </alternativeName>
    <alternativeName>
        <fullName evidence="30">PAS-4</fullName>
    </alternativeName>
    <alternativeName>
        <fullName evidence="28">Platelet glycoprotein IV</fullName>
    </alternativeName>
</protein>
<evidence type="ECO:0000256" key="1">
    <source>
        <dbReference type="ARBA" id="ARBA00000542"/>
    </source>
</evidence>
<dbReference type="GO" id="GO:0005794">
    <property type="term" value="C:Golgi apparatus"/>
    <property type="evidence" value="ECO:0007669"/>
    <property type="project" value="UniProtKB-SubCell"/>
</dbReference>
<comment type="catalytic activity">
    <reaction evidence="1">
        <text>(9Z,12Z)-octadecadienoate(out) = (9Z,12Z)-octadecadienoate(in)</text>
        <dbReference type="Rhea" id="RHEA:45264"/>
        <dbReference type="ChEBI" id="CHEBI:30245"/>
    </reaction>
    <physiologicalReaction direction="left-to-right" evidence="1">
        <dbReference type="Rhea" id="RHEA:45265"/>
    </physiologicalReaction>
</comment>
<evidence type="ECO:0000256" key="16">
    <source>
        <dbReference type="ARBA" id="ARBA00022843"/>
    </source>
</evidence>
<evidence type="ECO:0000256" key="23">
    <source>
        <dbReference type="ARBA" id="ARBA00023157"/>
    </source>
</evidence>
<dbReference type="AlphaFoldDB" id="A0A8B7XFM2"/>
<keyword evidence="17" id="KW-0130">Cell adhesion</keyword>
<evidence type="ECO:0000256" key="29">
    <source>
        <dbReference type="ARBA" id="ARBA00031821"/>
    </source>
</evidence>
<evidence type="ECO:0000256" key="12">
    <source>
        <dbReference type="ARBA" id="ARBA00022448"/>
    </source>
</evidence>
<dbReference type="PRINTS" id="PR01609">
    <property type="entry name" value="CD36FAMILY"/>
</dbReference>
<keyword evidence="14" id="KW-1017">Isopeptide bond</keyword>
<keyword evidence="22" id="KW-0564">Palmitate</keyword>
<dbReference type="GO" id="GO:0045121">
    <property type="term" value="C:membrane raft"/>
    <property type="evidence" value="ECO:0007669"/>
    <property type="project" value="UniProtKB-SubCell"/>
</dbReference>
<keyword evidence="16" id="KW-0832">Ubl conjugation</keyword>
<feature type="transmembrane region" description="Helical" evidence="33">
    <location>
        <begin position="12"/>
        <end position="36"/>
    </location>
</feature>
<dbReference type="GO" id="GO:0007155">
    <property type="term" value="P:cell adhesion"/>
    <property type="evidence" value="ECO:0007669"/>
    <property type="project" value="UniProtKB-KW"/>
</dbReference>
<dbReference type="PRINTS" id="PR01610">
    <property type="entry name" value="CD36ANTIGEN"/>
</dbReference>
<dbReference type="InterPro" id="IPR002159">
    <property type="entry name" value="CD36_fam"/>
</dbReference>
<evidence type="ECO:0000256" key="17">
    <source>
        <dbReference type="ARBA" id="ARBA00022889"/>
    </source>
</evidence>
<evidence type="ECO:0000256" key="2">
    <source>
        <dbReference type="ARBA" id="ARBA00000626"/>
    </source>
</evidence>
<keyword evidence="13" id="KW-1003">Cell membrane</keyword>
<evidence type="ECO:0000256" key="31">
    <source>
        <dbReference type="ARBA" id="ARBA00032780"/>
    </source>
</evidence>
<feature type="compositionally biased region" description="Polar residues" evidence="32">
    <location>
        <begin position="515"/>
        <end position="525"/>
    </location>
</feature>
<feature type="region of interest" description="Disordered" evidence="32">
    <location>
        <begin position="509"/>
        <end position="531"/>
    </location>
</feature>
<keyword evidence="34" id="KW-1185">Reference proteome</keyword>
<reference evidence="35" key="1">
    <citation type="submission" date="2025-08" db="UniProtKB">
        <authorList>
            <consortium name="RefSeq"/>
        </authorList>
    </citation>
    <scope>IDENTIFICATION</scope>
</reference>
<comment type="catalytic activity">
    <reaction evidence="3">
        <text>hexadecanoate(out) = hexadecanoate(in)</text>
        <dbReference type="Rhea" id="RHEA:45256"/>
        <dbReference type="ChEBI" id="CHEBI:7896"/>
    </reaction>
    <physiologicalReaction direction="left-to-right" evidence="3">
        <dbReference type="Rhea" id="RHEA:45257"/>
    </physiologicalReaction>
</comment>
<dbReference type="GeneID" id="110973215"/>
<dbReference type="PANTHER" id="PTHR11923">
    <property type="entry name" value="SCAVENGER RECEPTOR CLASS B TYPE-1 SR-B1"/>
    <property type="match status" value="1"/>
</dbReference>
<evidence type="ECO:0000256" key="24">
    <source>
        <dbReference type="ARBA" id="ARBA00023170"/>
    </source>
</evidence>